<dbReference type="RefSeq" id="XP_025339612.1">
    <property type="nucleotide sequence ID" value="XM_025484681.1"/>
</dbReference>
<dbReference type="OrthoDB" id="415411at2759"/>
<dbReference type="SUPFAM" id="SSF53649">
    <property type="entry name" value="Alkaline phosphatase-like"/>
    <property type="match status" value="1"/>
</dbReference>
<dbReference type="FunFam" id="3.30.1360.180:FF:000003">
    <property type="entry name" value="Type I phosphodiesterase/nucleotide pyrophosphatase family protein"/>
    <property type="match status" value="1"/>
</dbReference>
<gene>
    <name evidence="3" type="ORF">CXQ85_000955</name>
</gene>
<feature type="compositionally biased region" description="Polar residues" evidence="1">
    <location>
        <begin position="44"/>
        <end position="53"/>
    </location>
</feature>
<dbReference type="CDD" id="cd16018">
    <property type="entry name" value="Enpp"/>
    <property type="match status" value="1"/>
</dbReference>
<dbReference type="GO" id="GO:0047429">
    <property type="term" value="F:nucleoside triphosphate diphosphatase activity"/>
    <property type="evidence" value="ECO:0007669"/>
    <property type="project" value="TreeGrafter"/>
</dbReference>
<name>A0A2V1ALT5_9ASCO</name>
<evidence type="ECO:0000313" key="3">
    <source>
        <dbReference type="EMBL" id="PVH18672.1"/>
    </source>
</evidence>
<feature type="compositionally biased region" description="Polar residues" evidence="1">
    <location>
        <begin position="622"/>
        <end position="640"/>
    </location>
</feature>
<dbReference type="AlphaFoldDB" id="A0A2V1ALT5"/>
<dbReference type="STRING" id="45357.A0A2V1ALT5"/>
<feature type="region of interest" description="Disordered" evidence="1">
    <location>
        <begin position="74"/>
        <end position="103"/>
    </location>
</feature>
<dbReference type="GO" id="GO:0017111">
    <property type="term" value="F:ribonucleoside triphosphate phosphatase activity"/>
    <property type="evidence" value="ECO:0007669"/>
    <property type="project" value="TreeGrafter"/>
</dbReference>
<feature type="compositionally biased region" description="Acidic residues" evidence="1">
    <location>
        <begin position="664"/>
        <end position="684"/>
    </location>
</feature>
<evidence type="ECO:0000256" key="1">
    <source>
        <dbReference type="SAM" id="MobiDB-lite"/>
    </source>
</evidence>
<evidence type="ECO:0000313" key="4">
    <source>
        <dbReference type="Proteomes" id="UP000244309"/>
    </source>
</evidence>
<feature type="transmembrane region" description="Helical" evidence="2">
    <location>
        <begin position="122"/>
        <end position="144"/>
    </location>
</feature>
<dbReference type="InterPro" id="IPR017850">
    <property type="entry name" value="Alkaline_phosphatase_core_sf"/>
</dbReference>
<dbReference type="Proteomes" id="UP000244309">
    <property type="component" value="Unassembled WGS sequence"/>
</dbReference>
<protein>
    <submittedName>
        <fullName evidence="3">Uncharacterized protein</fullName>
    </submittedName>
</protein>
<dbReference type="Pfam" id="PF01663">
    <property type="entry name" value="Phosphodiest"/>
    <property type="match status" value="1"/>
</dbReference>
<feature type="compositionally biased region" description="Basic and acidic residues" evidence="1">
    <location>
        <begin position="1"/>
        <end position="18"/>
    </location>
</feature>
<keyword evidence="2" id="KW-0472">Membrane</keyword>
<dbReference type="PANTHER" id="PTHR10151">
    <property type="entry name" value="ECTONUCLEOTIDE PYROPHOSPHATASE/PHOSPHODIESTERASE"/>
    <property type="match status" value="1"/>
</dbReference>
<dbReference type="VEuPathDB" id="FungiDB:CXQ85_000955"/>
<proteinExistence type="predicted"/>
<reference evidence="3 4" key="1">
    <citation type="submission" date="2017-12" db="EMBL/GenBank/DDBJ databases">
        <title>Genome Sequence of a Multidrug-Resistant Candida haemulonii Isolate from a Patient with Chronic Leg Ulcers in Israel.</title>
        <authorList>
            <person name="Chow N.A."/>
            <person name="Gade L."/>
            <person name="Batra D."/>
            <person name="Rowe L.A."/>
            <person name="Ben-Ami R."/>
            <person name="Loparev V.N."/>
            <person name="Litvintseva A.P."/>
        </authorList>
    </citation>
    <scope>NUCLEOTIDE SEQUENCE [LARGE SCALE GENOMIC DNA]</scope>
    <source>
        <strain evidence="3 4">B11899</strain>
    </source>
</reference>
<feature type="region of interest" description="Disordered" evidence="1">
    <location>
        <begin position="1"/>
        <end position="53"/>
    </location>
</feature>
<dbReference type="PANTHER" id="PTHR10151:SF120">
    <property type="entry name" value="BIS(5'-ADENOSYL)-TRIPHOSPHATASE"/>
    <property type="match status" value="1"/>
</dbReference>
<feature type="compositionally biased region" description="Basic and acidic residues" evidence="1">
    <location>
        <begin position="685"/>
        <end position="696"/>
    </location>
</feature>
<dbReference type="Gene3D" id="3.40.720.10">
    <property type="entry name" value="Alkaline Phosphatase, subunit A"/>
    <property type="match status" value="1"/>
</dbReference>
<keyword evidence="2" id="KW-0812">Transmembrane</keyword>
<feature type="region of interest" description="Disordered" evidence="1">
    <location>
        <begin position="622"/>
        <end position="705"/>
    </location>
</feature>
<feature type="compositionally biased region" description="Acidic residues" evidence="1">
    <location>
        <begin position="89"/>
        <end position="103"/>
    </location>
</feature>
<dbReference type="InterPro" id="IPR002591">
    <property type="entry name" value="Phosphodiest/P_Trfase"/>
</dbReference>
<accession>A0A2V1ALT5</accession>
<keyword evidence="2" id="KW-1133">Transmembrane helix</keyword>
<keyword evidence="4" id="KW-1185">Reference proteome</keyword>
<dbReference type="EMBL" id="PKFO01000001">
    <property type="protein sequence ID" value="PVH18672.1"/>
    <property type="molecule type" value="Genomic_DNA"/>
</dbReference>
<feature type="compositionally biased region" description="Acidic residues" evidence="1">
    <location>
        <begin position="19"/>
        <end position="30"/>
    </location>
</feature>
<comment type="caution">
    <text evidence="3">The sequence shown here is derived from an EMBL/GenBank/DDBJ whole genome shotgun (WGS) entry which is preliminary data.</text>
</comment>
<sequence length="733" mass="82824">MPVEHGKPHAADIPVRDLDDPEDDLFDEDRNDSQFLDPLDYENSDQGLRSQPPTRFWGKIQEYFNGPNSWKPGSYEMVDTSGTSPDSFEISDGDGDSNDTLSDEDAMNQKLREIKIARLRKMVNWGVLAFSFLLFFMWLTYAFFRSGGKKSDEEPSTFDNKNKRVLSNSTHDFYPTTILVSLDGFHPHYISPQRTPALHNMMVNDYGAPYMTPAFPSSTFPNHWTLITGLYPSEHGIVGNTFYDPKLKKQFVNTDPVKGLDADFWKGGEAIWTTTFKQGVKSAVHMWPGSEVPGIGENGPMEVDKFNGTELLTSKIDRVMGWIDREDIHKRPELLLTYVPTIDQYGHKFGISGPELTDALKYVDDFITLMIQEIKSRNLEDIVNLVVVSDHGMAPTSNDRLLFLDDVVDLSKLAHIDGWPLFGLRPTEEFTVDQIYDEIKEKFEKLDEKTKKGFNYYKVEDLPKEWNFGGNDKDHAFNYRLAPIWIVPNVGYGITTRQKFKEKGENYTPKGVHGYNNTELLMRAIFLGRGPYFKKQLADNKKVLPFDNTNVYNIICESLDVKPSPNNGTSADSFVISQNKLLPPDWNDNLIYPDLPYEVDHLVKDATYDLLWRKPSGRTKVTTISLSTNKDPQSSLSSEDSMLKDFSTETLPRPSDFEHSTTDTDSESEETSETEHSDDDSDSSDSDKESSGKGDDDQSALDGFIDDVSDLVDDVVGTIGNGVDSVLNYFGGG</sequence>
<dbReference type="Gene3D" id="3.30.1360.180">
    <property type="match status" value="1"/>
</dbReference>
<evidence type="ECO:0000256" key="2">
    <source>
        <dbReference type="SAM" id="Phobius"/>
    </source>
</evidence>
<dbReference type="GeneID" id="37006286"/>
<dbReference type="GO" id="GO:0009141">
    <property type="term" value="P:nucleoside triphosphate metabolic process"/>
    <property type="evidence" value="ECO:0007669"/>
    <property type="project" value="TreeGrafter"/>
</dbReference>
<organism evidence="3 4">
    <name type="scientific">Candidozyma haemuli</name>
    <dbReference type="NCBI Taxonomy" id="45357"/>
    <lineage>
        <taxon>Eukaryota</taxon>
        <taxon>Fungi</taxon>
        <taxon>Dikarya</taxon>
        <taxon>Ascomycota</taxon>
        <taxon>Saccharomycotina</taxon>
        <taxon>Pichiomycetes</taxon>
        <taxon>Metschnikowiaceae</taxon>
        <taxon>Candidozyma</taxon>
    </lineage>
</organism>